<evidence type="ECO:0000259" key="12">
    <source>
        <dbReference type="PROSITE" id="PS51032"/>
    </source>
</evidence>
<evidence type="ECO:0000256" key="1">
    <source>
        <dbReference type="ARBA" id="ARBA00001678"/>
    </source>
</evidence>
<dbReference type="PANTHER" id="PTHR31451">
    <property type="match status" value="1"/>
</dbReference>
<dbReference type="InterPro" id="IPR001471">
    <property type="entry name" value="AP2/ERF_dom"/>
</dbReference>
<comment type="subcellular location">
    <subcellularLocation>
        <location evidence="2">Nucleus</location>
    </subcellularLocation>
</comment>
<dbReference type="EC" id="3.2.1.78" evidence="4"/>
<name>A0A6V7PDU9_ANACO</name>
<gene>
    <name evidence="13" type="ORF">CB5_LOCUS12105</name>
</gene>
<keyword evidence="8" id="KW-0804">Transcription</keyword>
<evidence type="ECO:0000256" key="10">
    <source>
        <dbReference type="ARBA" id="ARBA00023295"/>
    </source>
</evidence>
<proteinExistence type="inferred from homology"/>
<dbReference type="Pfam" id="PF26410">
    <property type="entry name" value="GH5_mannosidase"/>
    <property type="match status" value="1"/>
</dbReference>
<keyword evidence="9" id="KW-0539">Nucleus</keyword>
<feature type="compositionally biased region" description="Low complexity" evidence="11">
    <location>
        <begin position="58"/>
        <end position="78"/>
    </location>
</feature>
<evidence type="ECO:0000256" key="3">
    <source>
        <dbReference type="ARBA" id="ARBA00005641"/>
    </source>
</evidence>
<dbReference type="InterPro" id="IPR045053">
    <property type="entry name" value="MAN-like"/>
</dbReference>
<evidence type="ECO:0000256" key="8">
    <source>
        <dbReference type="ARBA" id="ARBA00023163"/>
    </source>
</evidence>
<dbReference type="Gene3D" id="3.30.730.10">
    <property type="entry name" value="AP2/ERF domain"/>
    <property type="match status" value="1"/>
</dbReference>
<dbReference type="GO" id="GO:0003677">
    <property type="term" value="F:DNA binding"/>
    <property type="evidence" value="ECO:0007669"/>
    <property type="project" value="UniProtKB-KW"/>
</dbReference>
<feature type="domain" description="AP2/ERF" evidence="12">
    <location>
        <begin position="127"/>
        <end position="193"/>
    </location>
</feature>
<comment type="similarity">
    <text evidence="3">Belongs to the glycosyl hydrolase 5 (cellulase A) family.</text>
</comment>
<comment type="catalytic activity">
    <reaction evidence="1">
        <text>Random hydrolysis of (1-&gt;4)-beta-D-mannosidic linkages in mannans, galactomannans and glucomannans.</text>
        <dbReference type="EC" id="3.2.1.78"/>
    </reaction>
</comment>
<dbReference type="InterPro" id="IPR016177">
    <property type="entry name" value="DNA-bd_dom_sf"/>
</dbReference>
<dbReference type="Gene3D" id="3.20.20.80">
    <property type="entry name" value="Glycosidases"/>
    <property type="match status" value="1"/>
</dbReference>
<dbReference type="SMART" id="SM00380">
    <property type="entry name" value="AP2"/>
    <property type="match status" value="1"/>
</dbReference>
<dbReference type="GO" id="GO:0016985">
    <property type="term" value="F:mannan endo-1,4-beta-mannosidase activity"/>
    <property type="evidence" value="ECO:0007669"/>
    <property type="project" value="UniProtKB-EC"/>
</dbReference>
<dbReference type="EMBL" id="LR862147">
    <property type="protein sequence ID" value="CAD1828894.1"/>
    <property type="molecule type" value="Genomic_DNA"/>
</dbReference>
<evidence type="ECO:0000256" key="6">
    <source>
        <dbReference type="ARBA" id="ARBA00023015"/>
    </source>
</evidence>
<evidence type="ECO:0000313" key="13">
    <source>
        <dbReference type="EMBL" id="CAD1828894.1"/>
    </source>
</evidence>
<dbReference type="InterPro" id="IPR001547">
    <property type="entry name" value="Glyco_hydro_5"/>
</dbReference>
<evidence type="ECO:0000256" key="9">
    <source>
        <dbReference type="ARBA" id="ARBA00023242"/>
    </source>
</evidence>
<dbReference type="CDD" id="cd00018">
    <property type="entry name" value="AP2"/>
    <property type="match status" value="1"/>
</dbReference>
<evidence type="ECO:0000256" key="2">
    <source>
        <dbReference type="ARBA" id="ARBA00004123"/>
    </source>
</evidence>
<sequence>MAFVILVSSHASWHLEATRARSRAELQLSGEALRPRGWRRGNPFPAPDAVPGAGSCGSTSPTRTPRTPPRATTTTPARRSLHPRLPPPPPPRKEVRPRSHDRDRLLRFRRSPPPRDAAEAAVIGGGEAAGIRCAAAVPRRAAAAVGRWAAEIRDPSQGKRLWLGTFDTAEEAAAVYDRAAVRIKGPDAVTNFPSPAPLKLTAPSTCSLERLDPPRRHPSRLVLFLLPRPSPPHLRSPLRRRRRRPVRSPQLRLRRGRRLRVQLGPLAVMSNGAPLLAVSEAAVLGGGRGGRAGRVRRRRLFSRSHACLDRVDRTNIFPFETYDDHRKHDLDGAGDEEWGMVKRKGNQFVVGNQPFYVNGFNTYWLMILAVDQSTRGKVSEVLQQASSVGLTVCRTWAFNDGGWRALQKSPSVYDEEVFKALDFVVSEAKKYKIRLVLSLTNNWEGYGGKAQYVKWGKEAGLNLTSDDDFFSDPTVKGYYQAHIKTILTRVNTYTNITYKDDPTIFAWELMNEPRCLSDPPAISCSPSAGDRNRGFYGLSTPDRQQVNPNTYAGQVGTDFIRNHQALGIDFASVHIYPDSWLSSATTESSLEFARTWMENHVDDSENLLGMPVVFGEFGVSTKNGKHNVTFRDAFIGMVYKTLLNSTRRGGSGGGSLLWQLFPEGTEYMDDGYAVVLTKSPTTASIISLQSRRLQIFNSRCDWKCHWSCRKRSIAMNDLVSHDEM</sequence>
<evidence type="ECO:0000256" key="5">
    <source>
        <dbReference type="ARBA" id="ARBA00022801"/>
    </source>
</evidence>
<evidence type="ECO:0000256" key="11">
    <source>
        <dbReference type="SAM" id="MobiDB-lite"/>
    </source>
</evidence>
<feature type="region of interest" description="Disordered" evidence="11">
    <location>
        <begin position="35"/>
        <end position="117"/>
    </location>
</feature>
<organism evidence="13">
    <name type="scientific">Ananas comosus var. bracteatus</name>
    <name type="common">red pineapple</name>
    <dbReference type="NCBI Taxonomy" id="296719"/>
    <lineage>
        <taxon>Eukaryota</taxon>
        <taxon>Viridiplantae</taxon>
        <taxon>Streptophyta</taxon>
        <taxon>Embryophyta</taxon>
        <taxon>Tracheophyta</taxon>
        <taxon>Spermatophyta</taxon>
        <taxon>Magnoliopsida</taxon>
        <taxon>Liliopsida</taxon>
        <taxon>Poales</taxon>
        <taxon>Bromeliaceae</taxon>
        <taxon>Bromelioideae</taxon>
        <taxon>Ananas</taxon>
    </lineage>
</organism>
<dbReference type="AlphaFoldDB" id="A0A6V7PDU9"/>
<keyword evidence="6" id="KW-0805">Transcription regulation</keyword>
<dbReference type="GO" id="GO:0005634">
    <property type="term" value="C:nucleus"/>
    <property type="evidence" value="ECO:0007669"/>
    <property type="project" value="UniProtKB-SubCell"/>
</dbReference>
<dbReference type="InterPro" id="IPR017853">
    <property type="entry name" value="GH"/>
</dbReference>
<feature type="compositionally biased region" description="Basic and acidic residues" evidence="11">
    <location>
        <begin position="91"/>
        <end position="106"/>
    </location>
</feature>
<dbReference type="InterPro" id="IPR036955">
    <property type="entry name" value="AP2/ERF_dom_sf"/>
</dbReference>
<dbReference type="GO" id="GO:0003700">
    <property type="term" value="F:DNA-binding transcription factor activity"/>
    <property type="evidence" value="ECO:0007669"/>
    <property type="project" value="InterPro"/>
</dbReference>
<dbReference type="SUPFAM" id="SSF54171">
    <property type="entry name" value="DNA-binding domain"/>
    <property type="match status" value="1"/>
</dbReference>
<accession>A0A6V7PDU9</accession>
<evidence type="ECO:0000256" key="7">
    <source>
        <dbReference type="ARBA" id="ARBA00023125"/>
    </source>
</evidence>
<keyword evidence="7" id="KW-0238">DNA-binding</keyword>
<dbReference type="PANTHER" id="PTHR31451:SF54">
    <property type="entry name" value="MANNAN ENDO-1,4-BETA-MANNOSIDASE 6"/>
    <property type="match status" value="1"/>
</dbReference>
<reference evidence="13" key="1">
    <citation type="submission" date="2020-07" db="EMBL/GenBank/DDBJ databases">
        <authorList>
            <person name="Lin J."/>
        </authorList>
    </citation>
    <scope>NUCLEOTIDE SEQUENCE</scope>
</reference>
<keyword evidence="10" id="KW-0326">Glycosidase</keyword>
<evidence type="ECO:0000256" key="4">
    <source>
        <dbReference type="ARBA" id="ARBA00012706"/>
    </source>
</evidence>
<dbReference type="PROSITE" id="PS51032">
    <property type="entry name" value="AP2_ERF"/>
    <property type="match status" value="1"/>
</dbReference>
<keyword evidence="5" id="KW-0378">Hydrolase</keyword>
<dbReference type="SUPFAM" id="SSF51445">
    <property type="entry name" value="(Trans)glycosidases"/>
    <property type="match status" value="1"/>
</dbReference>
<protein>
    <recommendedName>
        <fullName evidence="4">mannan endo-1,4-beta-mannosidase</fullName>
        <ecNumber evidence="4">3.2.1.78</ecNumber>
    </recommendedName>
</protein>